<gene>
    <name evidence="1" type="ORF">SBA1_1030046</name>
</gene>
<reference evidence="2" key="1">
    <citation type="submission" date="2018-02" db="EMBL/GenBank/DDBJ databases">
        <authorList>
            <person name="Hausmann B."/>
        </authorList>
    </citation>
    <scope>NUCLEOTIDE SEQUENCE [LARGE SCALE GENOMIC DNA]</scope>
    <source>
        <strain evidence="2">Peat soil MAG SbA1</strain>
    </source>
</reference>
<accession>A0A2U3JXF0</accession>
<evidence type="ECO:0000313" key="2">
    <source>
        <dbReference type="Proteomes" id="UP000238701"/>
    </source>
</evidence>
<name>A0A2U3JXF0_9BACT</name>
<protein>
    <submittedName>
        <fullName evidence="1">Uncharacterized protein</fullName>
    </submittedName>
</protein>
<dbReference type="EMBL" id="OMOD01000006">
    <property type="protein sequence ID" value="SPF32112.1"/>
    <property type="molecule type" value="Genomic_DNA"/>
</dbReference>
<dbReference type="Proteomes" id="UP000238701">
    <property type="component" value="Unassembled WGS sequence"/>
</dbReference>
<sequence>MTPADVYYGRREEILRRRAEQKQRTIDERLRYNLGRWNQKPRVELKLKP</sequence>
<evidence type="ECO:0000313" key="1">
    <source>
        <dbReference type="EMBL" id="SPF32112.1"/>
    </source>
</evidence>
<proteinExistence type="predicted"/>
<dbReference type="AlphaFoldDB" id="A0A2U3JXF0"/>
<organism evidence="1 2">
    <name type="scientific">Candidatus Sulfotelmatobacter kueseliae</name>
    <dbReference type="NCBI Taxonomy" id="2042962"/>
    <lineage>
        <taxon>Bacteria</taxon>
        <taxon>Pseudomonadati</taxon>
        <taxon>Acidobacteriota</taxon>
        <taxon>Terriglobia</taxon>
        <taxon>Terriglobales</taxon>
        <taxon>Candidatus Korobacteraceae</taxon>
        <taxon>Candidatus Sulfotelmatobacter</taxon>
    </lineage>
</organism>